<reference evidence="2" key="3">
    <citation type="submission" date="2025-09" db="UniProtKB">
        <authorList>
            <consortium name="Ensembl"/>
        </authorList>
    </citation>
    <scope>IDENTIFICATION</scope>
</reference>
<dbReference type="OMA" id="FNNQDAN"/>
<organism evidence="2 3">
    <name type="scientific">Ciona savignyi</name>
    <name type="common">Pacific transparent sea squirt</name>
    <dbReference type="NCBI Taxonomy" id="51511"/>
    <lineage>
        <taxon>Eukaryota</taxon>
        <taxon>Metazoa</taxon>
        <taxon>Chordata</taxon>
        <taxon>Tunicata</taxon>
        <taxon>Ascidiacea</taxon>
        <taxon>Phlebobranchia</taxon>
        <taxon>Cionidae</taxon>
        <taxon>Ciona</taxon>
    </lineage>
</organism>
<feature type="compositionally biased region" description="Basic and acidic residues" evidence="1">
    <location>
        <begin position="13"/>
        <end position="25"/>
    </location>
</feature>
<proteinExistence type="predicted"/>
<dbReference type="HOGENOM" id="CLU_1111069_0_0_1"/>
<dbReference type="AlphaFoldDB" id="H2ZPM2"/>
<evidence type="ECO:0000313" key="3">
    <source>
        <dbReference type="Proteomes" id="UP000007875"/>
    </source>
</evidence>
<feature type="region of interest" description="Disordered" evidence="1">
    <location>
        <begin position="1"/>
        <end position="62"/>
    </location>
</feature>
<evidence type="ECO:0000313" key="2">
    <source>
        <dbReference type="Ensembl" id="ENSCSAVP00000019538.1"/>
    </source>
</evidence>
<dbReference type="Ensembl" id="ENSCSAVT00000019749.1">
    <property type="protein sequence ID" value="ENSCSAVP00000019538.1"/>
    <property type="gene ID" value="ENSCSAVG00000011455.1"/>
</dbReference>
<sequence>MSGTQSDANLLPNKDESTFKSKTYESEESTTSTTTITGGESVKNDAQGITPPPGVNVEGFGAVPLPYGEPEISQYTRGGLQSSVATQRYGPLGTSKVVRSEFNITGSKINNTVIGGNAPITLKSFKQVYKQGAHKEDIKISGGVFTNAVIGGKGVFNNQDANFTGSDVPNLQSTKAGEAMDGRYFFTPEQAVLQVLQTGIEGIELMQLLEKNYNVLQLANMLPKNERKRRILVNALLQMADVQEEQMDTC</sequence>
<dbReference type="GeneTree" id="ENSGT00390000004210"/>
<feature type="compositionally biased region" description="Low complexity" evidence="1">
    <location>
        <begin position="29"/>
        <end position="41"/>
    </location>
</feature>
<evidence type="ECO:0000256" key="1">
    <source>
        <dbReference type="SAM" id="MobiDB-lite"/>
    </source>
</evidence>
<accession>H2ZPM2</accession>
<name>H2ZPM2_CIOSA</name>
<dbReference type="Proteomes" id="UP000007875">
    <property type="component" value="Unassembled WGS sequence"/>
</dbReference>
<keyword evidence="3" id="KW-1185">Reference proteome</keyword>
<reference evidence="2" key="2">
    <citation type="submission" date="2025-08" db="UniProtKB">
        <authorList>
            <consortium name="Ensembl"/>
        </authorList>
    </citation>
    <scope>IDENTIFICATION</scope>
</reference>
<dbReference type="InParanoid" id="H2ZPM2"/>
<protein>
    <submittedName>
        <fullName evidence="2">Uncharacterized protein</fullName>
    </submittedName>
</protein>
<reference evidence="3" key="1">
    <citation type="submission" date="2003-08" db="EMBL/GenBank/DDBJ databases">
        <authorList>
            <person name="Birren B."/>
            <person name="Nusbaum C."/>
            <person name="Abebe A."/>
            <person name="Abouelleil A."/>
            <person name="Adekoya E."/>
            <person name="Ait-zahra M."/>
            <person name="Allen N."/>
            <person name="Allen T."/>
            <person name="An P."/>
            <person name="Anderson M."/>
            <person name="Anderson S."/>
            <person name="Arachchi H."/>
            <person name="Armbruster J."/>
            <person name="Bachantsang P."/>
            <person name="Baldwin J."/>
            <person name="Barry A."/>
            <person name="Bayul T."/>
            <person name="Blitshsteyn B."/>
            <person name="Bloom T."/>
            <person name="Blye J."/>
            <person name="Boguslavskiy L."/>
            <person name="Borowsky M."/>
            <person name="Boukhgalter B."/>
            <person name="Brunache A."/>
            <person name="Butler J."/>
            <person name="Calixte N."/>
            <person name="Calvo S."/>
            <person name="Camarata J."/>
            <person name="Campo K."/>
            <person name="Chang J."/>
            <person name="Cheshatsang Y."/>
            <person name="Citroen M."/>
            <person name="Collymore A."/>
            <person name="Considine T."/>
            <person name="Cook A."/>
            <person name="Cooke P."/>
            <person name="Corum B."/>
            <person name="Cuomo C."/>
            <person name="David R."/>
            <person name="Dawoe T."/>
            <person name="Degray S."/>
            <person name="Dodge S."/>
            <person name="Dooley K."/>
            <person name="Dorje P."/>
            <person name="Dorjee K."/>
            <person name="Dorris L."/>
            <person name="Duffey N."/>
            <person name="Dupes A."/>
            <person name="Elkins T."/>
            <person name="Engels R."/>
            <person name="Erickson J."/>
            <person name="Farina A."/>
            <person name="Faro S."/>
            <person name="Ferreira P."/>
            <person name="Fischer H."/>
            <person name="Fitzgerald M."/>
            <person name="Foley K."/>
            <person name="Gage D."/>
            <person name="Galagan J."/>
            <person name="Gearin G."/>
            <person name="Gnerre S."/>
            <person name="Gnirke A."/>
            <person name="Goyette A."/>
            <person name="Graham J."/>
            <person name="Grandbois E."/>
            <person name="Gyaltsen K."/>
            <person name="Hafez N."/>
            <person name="Hagopian D."/>
            <person name="Hagos B."/>
            <person name="Hall J."/>
            <person name="Hatcher B."/>
            <person name="Heller A."/>
            <person name="Higgins H."/>
            <person name="Honan T."/>
            <person name="Horn A."/>
            <person name="Houde N."/>
            <person name="Hughes L."/>
            <person name="Hulme W."/>
            <person name="Husby E."/>
            <person name="Iliev I."/>
            <person name="Jaffe D."/>
            <person name="Jones C."/>
            <person name="Kamal M."/>
            <person name="Kamat A."/>
            <person name="Kamvysselis M."/>
            <person name="Karlsson E."/>
            <person name="Kells C."/>
            <person name="Kieu A."/>
            <person name="Kisner P."/>
            <person name="Kodira C."/>
            <person name="Kulbokas E."/>
            <person name="Labutti K."/>
            <person name="Lama D."/>
            <person name="Landers T."/>
            <person name="Leger J."/>
            <person name="Levine S."/>
            <person name="Lewis D."/>
            <person name="Lewis T."/>
            <person name="Lindblad-toh K."/>
            <person name="Liu X."/>
            <person name="Lokyitsang T."/>
            <person name="Lokyitsang Y."/>
            <person name="Lucien O."/>
            <person name="Lui A."/>
            <person name="Ma L.J."/>
            <person name="Mabbitt R."/>
            <person name="Macdonald J."/>
            <person name="Maclean C."/>
            <person name="Major J."/>
            <person name="Manning J."/>
            <person name="Marabella R."/>
            <person name="Maru K."/>
            <person name="Matthews C."/>
            <person name="Mauceli E."/>
            <person name="Mccarthy M."/>
            <person name="Mcdonough S."/>
            <person name="Mcghee T."/>
            <person name="Meldrim J."/>
            <person name="Meneus L."/>
            <person name="Mesirov J."/>
            <person name="Mihalev A."/>
            <person name="Mihova T."/>
            <person name="Mikkelsen T."/>
            <person name="Mlenga V."/>
            <person name="Moru K."/>
            <person name="Mozes J."/>
            <person name="Mulrain L."/>
            <person name="Munson G."/>
            <person name="Naylor J."/>
            <person name="Newes C."/>
            <person name="Nguyen C."/>
            <person name="Nguyen N."/>
            <person name="Nguyen T."/>
            <person name="Nicol R."/>
            <person name="Nielsen C."/>
            <person name="Nizzari M."/>
            <person name="Norbu C."/>
            <person name="Norbu N."/>
            <person name="O'donnell P."/>
            <person name="Okoawo O."/>
            <person name="O'leary S."/>
            <person name="Omotosho B."/>
            <person name="O'neill K."/>
            <person name="Osman S."/>
            <person name="Parker S."/>
            <person name="Perrin D."/>
            <person name="Phunkhang P."/>
            <person name="Piqani B."/>
            <person name="Purcell S."/>
            <person name="Rachupka T."/>
            <person name="Ramasamy U."/>
            <person name="Rameau R."/>
            <person name="Ray V."/>
            <person name="Raymond C."/>
            <person name="Retta R."/>
            <person name="Richardson S."/>
            <person name="Rise C."/>
            <person name="Rodriguez J."/>
            <person name="Rogers J."/>
            <person name="Rogov P."/>
            <person name="Rutman M."/>
            <person name="Schupbach R."/>
            <person name="Seaman C."/>
            <person name="Settipalli S."/>
            <person name="Sharpe T."/>
            <person name="Sheridan J."/>
            <person name="Sherpa N."/>
            <person name="Shi J."/>
            <person name="Smirnov S."/>
            <person name="Smith C."/>
            <person name="Sougnez C."/>
            <person name="Spencer B."/>
            <person name="Stalker J."/>
            <person name="Stange-thomann N."/>
            <person name="Stavropoulos S."/>
            <person name="Stetson K."/>
            <person name="Stone C."/>
            <person name="Stone S."/>
            <person name="Stubbs M."/>
            <person name="Talamas J."/>
            <person name="Tchuinga P."/>
            <person name="Tenzing P."/>
            <person name="Tesfaye S."/>
            <person name="Theodore J."/>
            <person name="Thoulutsang Y."/>
            <person name="Topham K."/>
            <person name="Towey S."/>
            <person name="Tsamla T."/>
            <person name="Tsomo N."/>
            <person name="Vallee D."/>
            <person name="Vassiliev H."/>
            <person name="Venkataraman V."/>
            <person name="Vinson J."/>
            <person name="Vo A."/>
            <person name="Wade C."/>
            <person name="Wang S."/>
            <person name="Wangchuk T."/>
            <person name="Wangdi T."/>
            <person name="Whittaker C."/>
            <person name="Wilkinson J."/>
            <person name="Wu Y."/>
            <person name="Wyman D."/>
            <person name="Yadav S."/>
            <person name="Yang S."/>
            <person name="Yang X."/>
            <person name="Yeager S."/>
            <person name="Yee E."/>
            <person name="Young G."/>
            <person name="Zainoun J."/>
            <person name="Zembeck L."/>
            <person name="Zimmer A."/>
            <person name="Zody M."/>
            <person name="Lander E."/>
        </authorList>
    </citation>
    <scope>NUCLEOTIDE SEQUENCE [LARGE SCALE GENOMIC DNA]</scope>
</reference>